<reference evidence="1 2" key="1">
    <citation type="submission" date="2023-02" db="EMBL/GenBank/DDBJ databases">
        <title>LHISI_Scaffold_Assembly.</title>
        <authorList>
            <person name="Stuart O.P."/>
            <person name="Cleave R."/>
            <person name="Magrath M.J.L."/>
            <person name="Mikheyev A.S."/>
        </authorList>
    </citation>
    <scope>NUCLEOTIDE SEQUENCE [LARGE SCALE GENOMIC DNA]</scope>
    <source>
        <strain evidence="1">Daus_M_001</strain>
        <tissue evidence="1">Leg muscle</tissue>
    </source>
</reference>
<comment type="caution">
    <text evidence="1">The sequence shown here is derived from an EMBL/GenBank/DDBJ whole genome shotgun (WGS) entry which is preliminary data.</text>
</comment>
<proteinExistence type="predicted"/>
<accession>A0ABQ9HX74</accession>
<keyword evidence="2" id="KW-1185">Reference proteome</keyword>
<name>A0ABQ9HX74_9NEOP</name>
<sequence>MLESIYNQYETGLPKNNKPPNVVALKKSRNVVSMINEETWRECHRDCMCVWYWYLHLTFVIFKGKRTKNEICNDMPVRTKVEAGFSASVANCGTMSAVSMLFSVSNLYVECAYQINEKKLATQFTPLVIRFTPPFVQIGSKHVLINLRA</sequence>
<protein>
    <submittedName>
        <fullName evidence="1">Uncharacterized protein</fullName>
    </submittedName>
</protein>
<organism evidence="1 2">
    <name type="scientific">Dryococelus australis</name>
    <dbReference type="NCBI Taxonomy" id="614101"/>
    <lineage>
        <taxon>Eukaryota</taxon>
        <taxon>Metazoa</taxon>
        <taxon>Ecdysozoa</taxon>
        <taxon>Arthropoda</taxon>
        <taxon>Hexapoda</taxon>
        <taxon>Insecta</taxon>
        <taxon>Pterygota</taxon>
        <taxon>Neoptera</taxon>
        <taxon>Polyneoptera</taxon>
        <taxon>Phasmatodea</taxon>
        <taxon>Verophasmatodea</taxon>
        <taxon>Anareolatae</taxon>
        <taxon>Phasmatidae</taxon>
        <taxon>Eurycanthinae</taxon>
        <taxon>Dryococelus</taxon>
    </lineage>
</organism>
<dbReference type="EMBL" id="JARBHB010000003">
    <property type="protein sequence ID" value="KAJ8888950.1"/>
    <property type="molecule type" value="Genomic_DNA"/>
</dbReference>
<dbReference type="Proteomes" id="UP001159363">
    <property type="component" value="Chromosome 3"/>
</dbReference>
<evidence type="ECO:0000313" key="2">
    <source>
        <dbReference type="Proteomes" id="UP001159363"/>
    </source>
</evidence>
<gene>
    <name evidence="1" type="ORF">PR048_008444</name>
</gene>
<evidence type="ECO:0000313" key="1">
    <source>
        <dbReference type="EMBL" id="KAJ8888950.1"/>
    </source>
</evidence>